<protein>
    <submittedName>
        <fullName evidence="1">Uncharacterized protein</fullName>
    </submittedName>
</protein>
<dbReference type="AlphaFoldDB" id="A0A7W9JFM4"/>
<sequence length="90" mass="9811">MAHLAETYLGYSGEWRLGIFITGTRLATATNSGMSTFRGFQASEYMSQTTATTGQLADEAGEVTLRLLTRLARGLNAAAFYTPLRFPPRS</sequence>
<accession>A0A7W9JFM4</accession>
<evidence type="ECO:0000313" key="1">
    <source>
        <dbReference type="EMBL" id="MBB5840628.1"/>
    </source>
</evidence>
<name>A0A7W9JFM4_9ACTN</name>
<gene>
    <name evidence="1" type="ORF">HDA39_007362</name>
</gene>
<proteinExistence type="predicted"/>
<comment type="caution">
    <text evidence="1">The sequence shown here is derived from an EMBL/GenBank/DDBJ whole genome shotgun (WGS) entry which is preliminary data.</text>
</comment>
<reference evidence="1 2" key="1">
    <citation type="submission" date="2020-08" db="EMBL/GenBank/DDBJ databases">
        <title>Sequencing the genomes of 1000 actinobacteria strains.</title>
        <authorList>
            <person name="Klenk H.-P."/>
        </authorList>
    </citation>
    <scope>NUCLEOTIDE SEQUENCE [LARGE SCALE GENOMIC DNA]</scope>
    <source>
        <strain evidence="1 2">DSM 28967</strain>
    </source>
</reference>
<dbReference type="EMBL" id="JACHMY010000001">
    <property type="protein sequence ID" value="MBB5840628.1"/>
    <property type="molecule type" value="Genomic_DNA"/>
</dbReference>
<evidence type="ECO:0000313" key="2">
    <source>
        <dbReference type="Proteomes" id="UP000549971"/>
    </source>
</evidence>
<dbReference type="RefSeq" id="WP_238356238.1">
    <property type="nucleotide sequence ID" value="NZ_JACHMY010000001.1"/>
</dbReference>
<keyword evidence="2" id="KW-1185">Reference proteome</keyword>
<dbReference type="Proteomes" id="UP000549971">
    <property type="component" value="Unassembled WGS sequence"/>
</dbReference>
<organism evidence="1 2">
    <name type="scientific">Kribbella italica</name>
    <dbReference type="NCBI Taxonomy" id="1540520"/>
    <lineage>
        <taxon>Bacteria</taxon>
        <taxon>Bacillati</taxon>
        <taxon>Actinomycetota</taxon>
        <taxon>Actinomycetes</taxon>
        <taxon>Propionibacteriales</taxon>
        <taxon>Kribbellaceae</taxon>
        <taxon>Kribbella</taxon>
    </lineage>
</organism>